<dbReference type="SUPFAM" id="SSF81901">
    <property type="entry name" value="HCP-like"/>
    <property type="match status" value="1"/>
</dbReference>
<feature type="chain" id="PRO_5041918758" evidence="1">
    <location>
        <begin position="31"/>
        <end position="316"/>
    </location>
</feature>
<dbReference type="AlphaFoldDB" id="A0AAE9ZIZ9"/>
<proteinExistence type="predicted"/>
<reference evidence="2" key="1">
    <citation type="submission" date="2023-02" db="EMBL/GenBank/DDBJ databases">
        <title>Genome sequence of Hyphococcus flavus.</title>
        <authorList>
            <person name="Rong J.-C."/>
            <person name="Zhao Q."/>
            <person name="Yi M."/>
            <person name="Wu J.-Y."/>
        </authorList>
    </citation>
    <scope>NUCLEOTIDE SEQUENCE</scope>
    <source>
        <strain evidence="2">MCCC 1K03223</strain>
    </source>
</reference>
<dbReference type="InterPro" id="IPR050767">
    <property type="entry name" value="Sel1_AlgK"/>
</dbReference>
<dbReference type="Proteomes" id="UP001214043">
    <property type="component" value="Chromosome"/>
</dbReference>
<dbReference type="InterPro" id="IPR006597">
    <property type="entry name" value="Sel1-like"/>
</dbReference>
<dbReference type="InterPro" id="IPR011990">
    <property type="entry name" value="TPR-like_helical_dom_sf"/>
</dbReference>
<dbReference type="PANTHER" id="PTHR11102:SF160">
    <property type="entry name" value="ERAD-ASSOCIATED E3 UBIQUITIN-PROTEIN LIGASE COMPONENT HRD3"/>
    <property type="match status" value="1"/>
</dbReference>
<dbReference type="RefSeq" id="WP_274493810.1">
    <property type="nucleotide sequence ID" value="NZ_CP118166.1"/>
</dbReference>
<dbReference type="PROSITE" id="PS51257">
    <property type="entry name" value="PROKAR_LIPOPROTEIN"/>
    <property type="match status" value="1"/>
</dbReference>
<evidence type="ECO:0000313" key="2">
    <source>
        <dbReference type="EMBL" id="WDI31926.1"/>
    </source>
</evidence>
<name>A0AAE9ZIZ9_9PROT</name>
<organism evidence="2 3">
    <name type="scientific">Hyphococcus flavus</name>
    <dbReference type="NCBI Taxonomy" id="1866326"/>
    <lineage>
        <taxon>Bacteria</taxon>
        <taxon>Pseudomonadati</taxon>
        <taxon>Pseudomonadota</taxon>
        <taxon>Alphaproteobacteria</taxon>
        <taxon>Parvularculales</taxon>
        <taxon>Parvularculaceae</taxon>
        <taxon>Hyphococcus</taxon>
    </lineage>
</organism>
<dbReference type="PANTHER" id="PTHR11102">
    <property type="entry name" value="SEL-1-LIKE PROTEIN"/>
    <property type="match status" value="1"/>
</dbReference>
<keyword evidence="3" id="KW-1185">Reference proteome</keyword>
<dbReference type="EMBL" id="CP118166">
    <property type="protein sequence ID" value="WDI31926.1"/>
    <property type="molecule type" value="Genomic_DNA"/>
</dbReference>
<keyword evidence="1" id="KW-0732">Signal</keyword>
<feature type="signal peptide" evidence="1">
    <location>
        <begin position="1"/>
        <end position="30"/>
    </location>
</feature>
<evidence type="ECO:0000313" key="3">
    <source>
        <dbReference type="Proteomes" id="UP001214043"/>
    </source>
</evidence>
<dbReference type="Gene3D" id="1.25.40.10">
    <property type="entry name" value="Tetratricopeptide repeat domain"/>
    <property type="match status" value="1"/>
</dbReference>
<dbReference type="KEGG" id="hfl:PUV54_01825"/>
<gene>
    <name evidence="2" type="ORF">PUV54_01825</name>
</gene>
<sequence>MNEMRNALAIALAAAVLSACGSLDTMLACAPTGGGGWNTDYASPGPIGTRNPYTYDDAGCAAAKAEKETQAYYREKAERQARNGSSYDKFSLGEKYETGGTAWIDDVDGTWRGESVDLKKSRRRAIYWYKEAVKQGGSGADKAREALIRLGKTPPETPPATLVAQAYDAHKKGDDAEAVRLWRRAAEKGNASAQYNLGWAHANGRGVAQNDVEAARWYRKAAEQGDAAAQNSLGAAYEQGRGVAQNDVEAVRWFRLAAEQDHVLAQYNLAWMYENGRGVAKDLDEAIRWYRKAAENGDEKAQNALARIRASIFRHD</sequence>
<evidence type="ECO:0000256" key="1">
    <source>
        <dbReference type="SAM" id="SignalP"/>
    </source>
</evidence>
<protein>
    <submittedName>
        <fullName evidence="2">Tetratricopeptide repeat protein</fullName>
    </submittedName>
</protein>
<dbReference type="SMART" id="SM00671">
    <property type="entry name" value="SEL1"/>
    <property type="match status" value="4"/>
</dbReference>
<dbReference type="Pfam" id="PF08238">
    <property type="entry name" value="Sel1"/>
    <property type="match status" value="5"/>
</dbReference>
<accession>A0AAE9ZIZ9</accession>